<evidence type="ECO:0000259" key="4">
    <source>
        <dbReference type="PROSITE" id="PS50112"/>
    </source>
</evidence>
<dbReference type="InterPro" id="IPR050903">
    <property type="entry name" value="Bact_Chemotaxis_MeTrfase"/>
</dbReference>
<dbReference type="PROSITE" id="PS50113">
    <property type="entry name" value="PAC"/>
    <property type="match status" value="1"/>
</dbReference>
<dbReference type="PANTHER" id="PTHR24422:SF10">
    <property type="entry name" value="CHEMOTAXIS PROTEIN METHYLTRANSFERASE 2"/>
    <property type="match status" value="1"/>
</dbReference>
<dbReference type="InterPro" id="IPR004090">
    <property type="entry name" value="Chemotax_Me-accpt_rcpt"/>
</dbReference>
<dbReference type="SMART" id="SM00283">
    <property type="entry name" value="MA"/>
    <property type="match status" value="1"/>
</dbReference>
<dbReference type="Proteomes" id="UP001595384">
    <property type="component" value="Unassembled WGS sequence"/>
</dbReference>
<dbReference type="InterPro" id="IPR001610">
    <property type="entry name" value="PAC"/>
</dbReference>
<reference evidence="7" key="1">
    <citation type="journal article" date="2019" name="Int. J. Syst. Evol. Microbiol.">
        <title>The Global Catalogue of Microorganisms (GCM) 10K type strain sequencing project: providing services to taxonomists for standard genome sequencing and annotation.</title>
        <authorList>
            <consortium name="The Broad Institute Genomics Platform"/>
            <consortium name="The Broad Institute Genome Sequencing Center for Infectious Disease"/>
            <person name="Wu L."/>
            <person name="Ma J."/>
        </authorList>
    </citation>
    <scope>NUCLEOTIDE SEQUENCE [LARGE SCALE GENOMIC DNA]</scope>
    <source>
        <strain evidence="7">KCTC 62784</strain>
    </source>
</reference>
<evidence type="ECO:0000256" key="2">
    <source>
        <dbReference type="PROSITE-ProRule" id="PRU00284"/>
    </source>
</evidence>
<keyword evidence="7" id="KW-1185">Reference proteome</keyword>
<sequence>MFFKRSQDSHASLKDLYPDYIYSSLKDYVAWIEFNLDGTVREVNDLFLGIIGYQRNEIIGQHHRLLCLASETSSPSYQTFWENLRAGKPQKDVFTRVNKSGDLVILDATYFPILNHQGEVVAIGKLATDISTLYNEQQQKESVLHALDRSMACIEFDLQGNILTANDNFLRVLGYQARELIGKNHRIFCDETFYADNPDFWSSLAKGQFRTGQFLRKSKTGHDVWIEASYNPIFGATGEVVKVVKFATDISERVEENLAIARASDLAYQTSLDTAKVNQEGIRLLTDAVNISEETSQHVEKTMDKMNVLNESSSNIENMVLTIRSIAEQTNLLALNAAIEAARAGEYGRGFAVVADEVRQLASRTQSSTSQIESVVASNRTQLNDVTGTMNQVCEIAQQGRDKITQVSQVMDEIYAGAEKVSTTVANLKAHN</sequence>
<gene>
    <name evidence="6" type="ORF">ACFODT_12820</name>
</gene>
<dbReference type="InterPro" id="IPR004089">
    <property type="entry name" value="MCPsignal_dom"/>
</dbReference>
<evidence type="ECO:0000259" key="5">
    <source>
        <dbReference type="PROSITE" id="PS50113"/>
    </source>
</evidence>
<protein>
    <submittedName>
        <fullName evidence="6">Methyl-accepting chemotaxis protein</fullName>
    </submittedName>
</protein>
<dbReference type="Pfam" id="PF00015">
    <property type="entry name" value="MCPsignal"/>
    <property type="match status" value="1"/>
</dbReference>
<dbReference type="InterPro" id="IPR035965">
    <property type="entry name" value="PAS-like_dom_sf"/>
</dbReference>
<dbReference type="PROSITE" id="PS50112">
    <property type="entry name" value="PAS"/>
    <property type="match status" value="2"/>
</dbReference>
<dbReference type="PROSITE" id="PS50111">
    <property type="entry name" value="CHEMOTAXIS_TRANSDUC_2"/>
    <property type="match status" value="1"/>
</dbReference>
<evidence type="ECO:0000313" key="7">
    <source>
        <dbReference type="Proteomes" id="UP001595384"/>
    </source>
</evidence>
<dbReference type="SMART" id="SM00091">
    <property type="entry name" value="PAS"/>
    <property type="match status" value="2"/>
</dbReference>
<dbReference type="InterPro" id="IPR000700">
    <property type="entry name" value="PAS-assoc_C"/>
</dbReference>
<dbReference type="CDD" id="cd00130">
    <property type="entry name" value="PAS"/>
    <property type="match status" value="2"/>
</dbReference>
<dbReference type="InterPro" id="IPR000014">
    <property type="entry name" value="PAS"/>
</dbReference>
<dbReference type="Gene3D" id="3.30.450.20">
    <property type="entry name" value="PAS domain"/>
    <property type="match status" value="2"/>
</dbReference>
<dbReference type="Pfam" id="PF08448">
    <property type="entry name" value="PAS_4"/>
    <property type="match status" value="1"/>
</dbReference>
<proteinExistence type="predicted"/>
<dbReference type="RefSeq" id="WP_123015908.1">
    <property type="nucleotide sequence ID" value="NZ_AP024911.1"/>
</dbReference>
<dbReference type="InterPro" id="IPR013656">
    <property type="entry name" value="PAS_4"/>
</dbReference>
<dbReference type="SUPFAM" id="SSF58104">
    <property type="entry name" value="Methyl-accepting chemotaxis protein (MCP) signaling domain"/>
    <property type="match status" value="1"/>
</dbReference>
<dbReference type="Pfam" id="PF13426">
    <property type="entry name" value="PAS_9"/>
    <property type="match status" value="1"/>
</dbReference>
<feature type="domain" description="Methyl-accepting transducer" evidence="3">
    <location>
        <begin position="235"/>
        <end position="432"/>
    </location>
</feature>
<organism evidence="6 7">
    <name type="scientific">Vibrio zhugei</name>
    <dbReference type="NCBI Taxonomy" id="2479546"/>
    <lineage>
        <taxon>Bacteria</taxon>
        <taxon>Pseudomonadati</taxon>
        <taxon>Pseudomonadota</taxon>
        <taxon>Gammaproteobacteria</taxon>
        <taxon>Vibrionales</taxon>
        <taxon>Vibrionaceae</taxon>
        <taxon>Vibrio</taxon>
    </lineage>
</organism>
<feature type="domain" description="PAS" evidence="4">
    <location>
        <begin position="157"/>
        <end position="184"/>
    </location>
</feature>
<keyword evidence="1 2" id="KW-0807">Transducer</keyword>
<feature type="domain" description="PAS" evidence="4">
    <location>
        <begin position="35"/>
        <end position="61"/>
    </location>
</feature>
<dbReference type="SUPFAM" id="SSF55785">
    <property type="entry name" value="PYP-like sensor domain (PAS domain)"/>
    <property type="match status" value="2"/>
</dbReference>
<name>A0ABV7C9J9_9VIBR</name>
<feature type="domain" description="PAC" evidence="5">
    <location>
        <begin position="210"/>
        <end position="262"/>
    </location>
</feature>
<dbReference type="EMBL" id="JBHRSE010000086">
    <property type="protein sequence ID" value="MFC3024706.1"/>
    <property type="molecule type" value="Genomic_DNA"/>
</dbReference>
<evidence type="ECO:0000256" key="1">
    <source>
        <dbReference type="ARBA" id="ARBA00023224"/>
    </source>
</evidence>
<dbReference type="Gene3D" id="1.10.287.950">
    <property type="entry name" value="Methyl-accepting chemotaxis protein"/>
    <property type="match status" value="1"/>
</dbReference>
<comment type="caution">
    <text evidence="6">The sequence shown here is derived from an EMBL/GenBank/DDBJ whole genome shotgun (WGS) entry which is preliminary data.</text>
</comment>
<evidence type="ECO:0000259" key="3">
    <source>
        <dbReference type="PROSITE" id="PS50111"/>
    </source>
</evidence>
<dbReference type="SMART" id="SM00086">
    <property type="entry name" value="PAC"/>
    <property type="match status" value="2"/>
</dbReference>
<dbReference type="PANTHER" id="PTHR24422">
    <property type="entry name" value="CHEMOTAXIS PROTEIN METHYLTRANSFERASE"/>
    <property type="match status" value="1"/>
</dbReference>
<accession>A0ABV7C9J9</accession>
<dbReference type="PRINTS" id="PR00260">
    <property type="entry name" value="CHEMTRNSDUCR"/>
</dbReference>
<dbReference type="NCBIfam" id="TIGR00229">
    <property type="entry name" value="sensory_box"/>
    <property type="match status" value="2"/>
</dbReference>
<evidence type="ECO:0000313" key="6">
    <source>
        <dbReference type="EMBL" id="MFC3024706.1"/>
    </source>
</evidence>